<dbReference type="PANTHER" id="PTHR43649">
    <property type="entry name" value="ARABINOSE-BINDING PROTEIN-RELATED"/>
    <property type="match status" value="1"/>
</dbReference>
<evidence type="ECO:0000313" key="5">
    <source>
        <dbReference type="EMBL" id="GAA2112880.1"/>
    </source>
</evidence>
<evidence type="ECO:0000256" key="4">
    <source>
        <dbReference type="ARBA" id="ARBA00022729"/>
    </source>
</evidence>
<accession>A0ABN2XI92</accession>
<sequence>MGSTSEVGRRDLVKRAMALGLISVPTIGALSACASGGDDDNDGGAKGEKTEKNPLGVDKNAPLELLIFDGGFGTQYVEDDVAAYEKKYAKVKTGSTVKIQSKVQGRMAAGDPPDVINNSGDEAMDVPALIGQGQLADMTPLLNAPSIDDPSKTVADTLRPGTVEMGQYGDEKCYRMNIAYSVFGIWYSQKMLDDHGWEYPTTWDDMLAVCAEAKKEGIAGWTYTGVYPQYLGFSMLPMIGKVGGAEVLDAIDNLEPNAWKHDSVKSVLEAHYELHAKGYILKGSGGWKHTESQTKWTEGKALFIPNGSWVENESKDTTPPDFQMTVSPSPNLDGSDAMPFETIWAQAGEPYIVPAKAKNVNGGLEFLRHMLTKKSAAGFSKLVSSLACVEGSEEGLQFGTGLTSAIGLMDAAGENFLNPRFPDWYPTTWREHVVFVLGDMMKGDASPGEAVNKIQQIADDAAKDDSIAKYKH</sequence>
<gene>
    <name evidence="5" type="primary">ngcE</name>
    <name evidence="5" type="ORF">GCM10009802_11300</name>
</gene>
<dbReference type="Pfam" id="PF01547">
    <property type="entry name" value="SBP_bac_1"/>
    <property type="match status" value="1"/>
</dbReference>
<protein>
    <submittedName>
        <fullName evidence="5">N-acetylglucosamine/diacetylchitobiose ABC transporter substrate-binding protein</fullName>
    </submittedName>
</protein>
<dbReference type="InterPro" id="IPR050490">
    <property type="entry name" value="Bact_solute-bd_prot1"/>
</dbReference>
<comment type="subcellular location">
    <subcellularLocation>
        <location evidence="1">Cell envelope</location>
    </subcellularLocation>
</comment>
<name>A0ABN2XI92_9ACTN</name>
<dbReference type="RefSeq" id="WP_344288497.1">
    <property type="nucleotide sequence ID" value="NZ_BAAAPF010000017.1"/>
</dbReference>
<evidence type="ECO:0000256" key="2">
    <source>
        <dbReference type="ARBA" id="ARBA00008520"/>
    </source>
</evidence>
<evidence type="ECO:0000256" key="3">
    <source>
        <dbReference type="ARBA" id="ARBA00022448"/>
    </source>
</evidence>
<evidence type="ECO:0000313" key="6">
    <source>
        <dbReference type="Proteomes" id="UP001500443"/>
    </source>
</evidence>
<evidence type="ECO:0000256" key="1">
    <source>
        <dbReference type="ARBA" id="ARBA00004196"/>
    </source>
</evidence>
<proteinExistence type="inferred from homology"/>
<comment type="caution">
    <text evidence="5">The sequence shown here is derived from an EMBL/GenBank/DDBJ whole genome shotgun (WGS) entry which is preliminary data.</text>
</comment>
<dbReference type="Proteomes" id="UP001500443">
    <property type="component" value="Unassembled WGS sequence"/>
</dbReference>
<dbReference type="EMBL" id="BAAAPF010000017">
    <property type="protein sequence ID" value="GAA2112880.1"/>
    <property type="molecule type" value="Genomic_DNA"/>
</dbReference>
<keyword evidence="3" id="KW-0813">Transport</keyword>
<dbReference type="InterPro" id="IPR022386">
    <property type="entry name" value="Chitin_NgcE"/>
</dbReference>
<organism evidence="5 6">
    <name type="scientific">Streptomyces synnematoformans</name>
    <dbReference type="NCBI Taxonomy" id="415721"/>
    <lineage>
        <taxon>Bacteria</taxon>
        <taxon>Bacillati</taxon>
        <taxon>Actinomycetota</taxon>
        <taxon>Actinomycetes</taxon>
        <taxon>Kitasatosporales</taxon>
        <taxon>Streptomycetaceae</taxon>
        <taxon>Streptomyces</taxon>
    </lineage>
</organism>
<dbReference type="InterPro" id="IPR006059">
    <property type="entry name" value="SBP"/>
</dbReference>
<keyword evidence="6" id="KW-1185">Reference proteome</keyword>
<comment type="similarity">
    <text evidence="2">Belongs to the bacterial solute-binding protein 1 family.</text>
</comment>
<reference evidence="6" key="1">
    <citation type="journal article" date="2019" name="Int. J. Syst. Evol. Microbiol.">
        <title>The Global Catalogue of Microorganisms (GCM) 10K type strain sequencing project: providing services to taxonomists for standard genome sequencing and annotation.</title>
        <authorList>
            <consortium name="The Broad Institute Genomics Platform"/>
            <consortium name="The Broad Institute Genome Sequencing Center for Infectious Disease"/>
            <person name="Wu L."/>
            <person name="Ma J."/>
        </authorList>
    </citation>
    <scope>NUCLEOTIDE SEQUENCE [LARGE SCALE GENOMIC DNA]</scope>
    <source>
        <strain evidence="6">JCM 15481</strain>
    </source>
</reference>
<dbReference type="SUPFAM" id="SSF53850">
    <property type="entry name" value="Periplasmic binding protein-like II"/>
    <property type="match status" value="1"/>
</dbReference>
<dbReference type="Gene3D" id="3.40.190.10">
    <property type="entry name" value="Periplasmic binding protein-like II"/>
    <property type="match status" value="1"/>
</dbReference>
<keyword evidence="4" id="KW-0732">Signal</keyword>
<dbReference type="NCBIfam" id="TIGR03851">
    <property type="entry name" value="chitin_NgcE"/>
    <property type="match status" value="1"/>
</dbReference>
<dbReference type="PANTHER" id="PTHR43649:SF31">
    <property type="entry name" value="SN-GLYCEROL-3-PHOSPHATE-BINDING PERIPLASMIC PROTEIN UGPB"/>
    <property type="match status" value="1"/>
</dbReference>